<organism evidence="1 2">
    <name type="scientific">Amycolatopsis suaedae</name>
    <dbReference type="NCBI Taxonomy" id="2510978"/>
    <lineage>
        <taxon>Bacteria</taxon>
        <taxon>Bacillati</taxon>
        <taxon>Actinomycetota</taxon>
        <taxon>Actinomycetes</taxon>
        <taxon>Pseudonocardiales</taxon>
        <taxon>Pseudonocardiaceae</taxon>
        <taxon>Amycolatopsis</taxon>
    </lineage>
</organism>
<evidence type="ECO:0000313" key="1">
    <source>
        <dbReference type="EMBL" id="RZQ62630.1"/>
    </source>
</evidence>
<dbReference type="SUPFAM" id="SSF56112">
    <property type="entry name" value="Protein kinase-like (PK-like)"/>
    <property type="match status" value="1"/>
</dbReference>
<dbReference type="InterPro" id="IPR011009">
    <property type="entry name" value="Kinase-like_dom_sf"/>
</dbReference>
<dbReference type="AlphaFoldDB" id="A0A4Q7J4Y1"/>
<name>A0A4Q7J4Y1_9PSEU</name>
<proteinExistence type="predicted"/>
<reference evidence="1 2" key="1">
    <citation type="submission" date="2019-02" db="EMBL/GenBank/DDBJ databases">
        <title>Draft genome sequence of Amycolatopsis sp. 8-3EHSu isolated from roots of Suaeda maritima.</title>
        <authorList>
            <person name="Duangmal K."/>
            <person name="Chantavorakit T."/>
        </authorList>
    </citation>
    <scope>NUCLEOTIDE SEQUENCE [LARGE SCALE GENOMIC DNA]</scope>
    <source>
        <strain evidence="1 2">8-3EHSu</strain>
    </source>
</reference>
<keyword evidence="2" id="KW-1185">Reference proteome</keyword>
<dbReference type="OrthoDB" id="4427130at2"/>
<gene>
    <name evidence="1" type="ORF">EWH70_16835</name>
</gene>
<dbReference type="EMBL" id="SFCC01000008">
    <property type="protein sequence ID" value="RZQ62630.1"/>
    <property type="molecule type" value="Genomic_DNA"/>
</dbReference>
<accession>A0A4Q7J4Y1</accession>
<dbReference type="NCBIfam" id="TIGR02569">
    <property type="entry name" value="TIGR02569_actnb"/>
    <property type="match status" value="1"/>
</dbReference>
<comment type="caution">
    <text evidence="1">The sequence shown here is derived from an EMBL/GenBank/DDBJ whole genome shotgun (WGS) entry which is preliminary data.</text>
</comment>
<sequence>MTPRREPPPEHVCSAFGGRAADVEPLPGSDTAWRCDSVVLRRVTDRARALWTARTLDSVNVPDLRIAKPVRSTDGRWIVAGWSANRYLSGTPEHRPDEVVLAAVKLHQATAEVAAPDFLTGRTDVYARADRIAWDHDEVDLDENRGGRWFEVLAGARRPVAQPSQVVHGDLFGTVLFDGDAPPGIVDFPPFHRPAEWGAAIAAVDAVTWGGADAGLLARWAHLPEWPQMLLRAMLYRLAVNALDPRSTPAALDALRATAREVSALL</sequence>
<dbReference type="Proteomes" id="UP000292003">
    <property type="component" value="Unassembled WGS sequence"/>
</dbReference>
<evidence type="ECO:0000313" key="2">
    <source>
        <dbReference type="Proteomes" id="UP000292003"/>
    </source>
</evidence>
<dbReference type="RefSeq" id="WP_130476368.1">
    <property type="nucleotide sequence ID" value="NZ_SFCC01000008.1"/>
</dbReference>
<dbReference type="InterPro" id="IPR013402">
    <property type="entry name" value="CHP02569"/>
</dbReference>
<protein>
    <submittedName>
        <fullName evidence="1">TIGR02569 family protein</fullName>
    </submittedName>
</protein>